<dbReference type="Pfam" id="PF02544">
    <property type="entry name" value="Steroid_dh"/>
    <property type="match status" value="1"/>
</dbReference>
<reference evidence="8" key="1">
    <citation type="submission" date="2019-03" db="EMBL/GenBank/DDBJ databases">
        <authorList>
            <person name="Mank J."/>
            <person name="Almeida P."/>
        </authorList>
    </citation>
    <scope>NUCLEOTIDE SEQUENCE</scope>
    <source>
        <strain evidence="8">78183</strain>
    </source>
</reference>
<evidence type="ECO:0000256" key="5">
    <source>
        <dbReference type="ARBA" id="ARBA00023136"/>
    </source>
</evidence>
<feature type="transmembrane region" description="Helical" evidence="6">
    <location>
        <begin position="221"/>
        <end position="240"/>
    </location>
</feature>
<keyword evidence="3 6" id="KW-0812">Transmembrane</keyword>
<evidence type="ECO:0000256" key="2">
    <source>
        <dbReference type="ARBA" id="ARBA00007742"/>
    </source>
</evidence>
<evidence type="ECO:0000256" key="6">
    <source>
        <dbReference type="SAM" id="Phobius"/>
    </source>
</evidence>
<feature type="domain" description="3-oxo-5-alpha-steroid 4-dehydrogenase C-terminal" evidence="7">
    <location>
        <begin position="134"/>
        <end position="264"/>
    </location>
</feature>
<comment type="similarity">
    <text evidence="2">Belongs to the steroid 5-alpha reductase family.</text>
</comment>
<protein>
    <recommendedName>
        <fullName evidence="7">3-oxo-5-alpha-steroid 4-dehydrogenase C-terminal domain-containing protein</fullName>
    </recommendedName>
</protein>
<feature type="transmembrane region" description="Helical" evidence="6">
    <location>
        <begin position="65"/>
        <end position="85"/>
    </location>
</feature>
<dbReference type="AlphaFoldDB" id="A0A6N2LS17"/>
<dbReference type="FunFam" id="1.20.120.1630:FF:000017">
    <property type="entry name" value="3-oxo-5-alpha-steroid 4-dehydrogenase family protein"/>
    <property type="match status" value="1"/>
</dbReference>
<dbReference type="EMBL" id="CAADRP010001596">
    <property type="protein sequence ID" value="VFU43066.1"/>
    <property type="molecule type" value="Genomic_DNA"/>
</dbReference>
<dbReference type="InterPro" id="IPR039357">
    <property type="entry name" value="SRD5A/TECR"/>
</dbReference>
<evidence type="ECO:0000313" key="8">
    <source>
        <dbReference type="EMBL" id="VFU43066.1"/>
    </source>
</evidence>
<name>A0A6N2LS17_SALVM</name>
<feature type="transmembrane region" description="Helical" evidence="6">
    <location>
        <begin position="155"/>
        <end position="173"/>
    </location>
</feature>
<evidence type="ECO:0000256" key="1">
    <source>
        <dbReference type="ARBA" id="ARBA00004141"/>
    </source>
</evidence>
<gene>
    <name evidence="8" type="ORF">SVIM_LOCUS262320</name>
</gene>
<dbReference type="GO" id="GO:0006629">
    <property type="term" value="P:lipid metabolic process"/>
    <property type="evidence" value="ECO:0007669"/>
    <property type="project" value="InterPro"/>
</dbReference>
<organism evidence="8">
    <name type="scientific">Salix viminalis</name>
    <name type="common">Common osier</name>
    <name type="synonym">Basket willow</name>
    <dbReference type="NCBI Taxonomy" id="40686"/>
    <lineage>
        <taxon>Eukaryota</taxon>
        <taxon>Viridiplantae</taxon>
        <taxon>Streptophyta</taxon>
        <taxon>Embryophyta</taxon>
        <taxon>Tracheophyta</taxon>
        <taxon>Spermatophyta</taxon>
        <taxon>Magnoliopsida</taxon>
        <taxon>eudicotyledons</taxon>
        <taxon>Gunneridae</taxon>
        <taxon>Pentapetalae</taxon>
        <taxon>rosids</taxon>
        <taxon>fabids</taxon>
        <taxon>Malpighiales</taxon>
        <taxon>Salicaceae</taxon>
        <taxon>Saliceae</taxon>
        <taxon>Salix</taxon>
    </lineage>
</organism>
<comment type="subcellular location">
    <subcellularLocation>
        <location evidence="1">Membrane</location>
        <topology evidence="1">Multi-pass membrane protein</topology>
    </subcellularLocation>
</comment>
<dbReference type="Gene3D" id="1.20.120.1630">
    <property type="match status" value="1"/>
</dbReference>
<evidence type="ECO:0000259" key="7">
    <source>
        <dbReference type="Pfam" id="PF02544"/>
    </source>
</evidence>
<dbReference type="InterPro" id="IPR001104">
    <property type="entry name" value="3-oxo-5_a-steroid_4-DH_C"/>
</dbReference>
<evidence type="ECO:0000256" key="4">
    <source>
        <dbReference type="ARBA" id="ARBA00022989"/>
    </source>
</evidence>
<keyword evidence="4 6" id="KW-1133">Transmembrane helix</keyword>
<accession>A0A6N2LS17</accession>
<evidence type="ECO:0000256" key="3">
    <source>
        <dbReference type="ARBA" id="ARBA00022692"/>
    </source>
</evidence>
<dbReference type="GO" id="GO:0016020">
    <property type="term" value="C:membrane"/>
    <property type="evidence" value="ECO:0007669"/>
    <property type="project" value="UniProtKB-SubCell"/>
</dbReference>
<dbReference type="PANTHER" id="PTHR10556:SF35">
    <property type="entry name" value="3-OXO-5-ALPHA-STEROID 4-DEHYDROGENASE FAMILY PROTEIN"/>
    <property type="match status" value="1"/>
</dbReference>
<sequence length="264" mass="29863">MESVLTRLFFPAPLLIKAMSVVCAVSLGKVGLSEIRGKHMQYSKFSNIGEKKSNKKQIQVSSRTGMLIAYTPSFLAGAISFGLFPNEDLRFLFVKSTLTFHFFKRILEVLFIHRYSGGVDVESLTPITLSYFTSSVFVIYAQHLAQGLPQPAVDLKYPGIVLFLIGITGNFYHHCLLSKLRNKNDKEYKVPKGGLFDLVICPHYLFEILGILGISLTAQTLYAFSFFTGSTLYLMGRSYATRRWYLTQFKDFPQDVKALIPFVF</sequence>
<dbReference type="PROSITE" id="PS50244">
    <property type="entry name" value="S5A_REDUCTASE"/>
    <property type="match status" value="1"/>
</dbReference>
<dbReference type="GO" id="GO:0016627">
    <property type="term" value="F:oxidoreductase activity, acting on the CH-CH group of donors"/>
    <property type="evidence" value="ECO:0007669"/>
    <property type="project" value="InterPro"/>
</dbReference>
<keyword evidence="5 6" id="KW-0472">Membrane</keyword>
<feature type="transmembrane region" description="Helical" evidence="6">
    <location>
        <begin position="194"/>
        <end position="215"/>
    </location>
</feature>
<feature type="transmembrane region" description="Helical" evidence="6">
    <location>
        <begin position="12"/>
        <end position="32"/>
    </location>
</feature>
<dbReference type="PANTHER" id="PTHR10556">
    <property type="entry name" value="3-OXO-5-ALPHA-STEROID 4-DEHYDROGENASE"/>
    <property type="match status" value="1"/>
</dbReference>
<proteinExistence type="inferred from homology"/>